<proteinExistence type="predicted"/>
<dbReference type="OrthoDB" id="3995003at2759"/>
<keyword evidence="2" id="KW-1185">Reference proteome</keyword>
<dbReference type="EMBL" id="CP014586">
    <property type="protein sequence ID" value="ANZ76352.1"/>
    <property type="molecule type" value="Genomic_DNA"/>
</dbReference>
<reference evidence="1 2" key="1">
    <citation type="submission" date="2016-02" db="EMBL/GenBank/DDBJ databases">
        <title>Comparative genomic and transcriptomic foundation for Pichia pastoris.</title>
        <authorList>
            <person name="Love K.R."/>
            <person name="Shah K.A."/>
            <person name="Whittaker C.A."/>
            <person name="Wu J."/>
            <person name="Bartlett M.C."/>
            <person name="Ma D."/>
            <person name="Leeson R.L."/>
            <person name="Priest M."/>
            <person name="Young S.K."/>
            <person name="Love J.C."/>
        </authorList>
    </citation>
    <scope>NUCLEOTIDE SEQUENCE [LARGE SCALE GENOMIC DNA]</scope>
    <source>
        <strain evidence="1 2">ATCC 28485</strain>
    </source>
</reference>
<evidence type="ECO:0000313" key="2">
    <source>
        <dbReference type="Proteomes" id="UP000094565"/>
    </source>
</evidence>
<protein>
    <submittedName>
        <fullName evidence="1">BA75_03495T0</fullName>
    </submittedName>
</protein>
<gene>
    <name evidence="1" type="ORF">ATY40_BA7503495</name>
</gene>
<sequence length="286" mass="34533">MPIETLRYDRTMHGTRSSDLMNDRKRKSVFQDEHCMKKRVIDIFSSLNIDDKAPSSFEGQANRRVNESPEFLYDRRSNVYDNGEKVVIRDIDQFLRDNPDESISQYQKIKPDQKIEASKLYIPKVELNEIFNEDSQKYNQKYLDAKKREVEEKIYAQRLRRNLNSQDPDGMVDEEPIEISKEELYYELYLARFWSLLKYKHRYNVILDHYKAWCKREKMRNDAIRDNRQHKYKDDHIHDINEDDMYDESEVIRPTGIVLEEDDEVPLQRPQQEIECGDEMEIDMEL</sequence>
<accession>A0A1B2JED3</accession>
<organism evidence="1 2">
    <name type="scientific">Komagataella pastoris</name>
    <name type="common">Yeast</name>
    <name type="synonym">Pichia pastoris</name>
    <dbReference type="NCBI Taxonomy" id="4922"/>
    <lineage>
        <taxon>Eukaryota</taxon>
        <taxon>Fungi</taxon>
        <taxon>Dikarya</taxon>
        <taxon>Ascomycota</taxon>
        <taxon>Saccharomycotina</taxon>
        <taxon>Pichiomycetes</taxon>
        <taxon>Pichiales</taxon>
        <taxon>Pichiaceae</taxon>
        <taxon>Komagataella</taxon>
    </lineage>
</organism>
<dbReference type="AlphaFoldDB" id="A0A1B2JED3"/>
<evidence type="ECO:0000313" key="1">
    <source>
        <dbReference type="EMBL" id="ANZ76352.1"/>
    </source>
</evidence>
<name>A0A1B2JED3_PICPA</name>
<dbReference type="Proteomes" id="UP000094565">
    <property type="component" value="Chromosome 3"/>
</dbReference>